<reference evidence="2" key="1">
    <citation type="submission" date="2022-05" db="EMBL/GenBank/DDBJ databases">
        <title>A methanotrophic Mycobacterium dominates a cave microbial ecosystem.</title>
        <authorList>
            <person name="Van Spanning R.J.M."/>
            <person name="Guan Q."/>
            <person name="Melkonian C."/>
            <person name="Gallant J."/>
            <person name="Polerecky L."/>
            <person name="Flot J.-F."/>
            <person name="Brandt B.W."/>
            <person name="Braster M."/>
            <person name="Iturbe Espinoza P."/>
            <person name="Aerts J."/>
            <person name="Meima-Franke M."/>
            <person name="Piersma S.R."/>
            <person name="Bunduc C."/>
            <person name="Ummels R."/>
            <person name="Pain A."/>
            <person name="Fleming E.J."/>
            <person name="van der Wel N."/>
            <person name="Gherman V.D."/>
            <person name="Sarbu S.M."/>
            <person name="Bodelier P.L.E."/>
            <person name="Bitter W."/>
        </authorList>
    </citation>
    <scope>NUCLEOTIDE SEQUENCE</scope>
    <source>
        <strain evidence="2">Sulfur Cave</strain>
    </source>
</reference>
<evidence type="ECO:0000313" key="3">
    <source>
        <dbReference type="Proteomes" id="UP001056610"/>
    </source>
</evidence>
<feature type="transmembrane region" description="Helical" evidence="1">
    <location>
        <begin position="75"/>
        <end position="96"/>
    </location>
</feature>
<protein>
    <recommendedName>
        <fullName evidence="4">PE-PPE domain-containing protein</fullName>
    </recommendedName>
</protein>
<keyword evidence="1" id="KW-0472">Membrane</keyword>
<gene>
    <name evidence="2" type="ORF">M5I08_15115</name>
</gene>
<keyword evidence="1" id="KW-0812">Transmembrane</keyword>
<organism evidence="2 3">
    <name type="scientific">Candidatus Mycobacterium methanotrophicum</name>
    <dbReference type="NCBI Taxonomy" id="2943498"/>
    <lineage>
        <taxon>Bacteria</taxon>
        <taxon>Bacillati</taxon>
        <taxon>Actinomycetota</taxon>
        <taxon>Actinomycetes</taxon>
        <taxon>Mycobacteriales</taxon>
        <taxon>Mycobacteriaceae</taxon>
        <taxon>Mycobacterium</taxon>
    </lineage>
</organism>
<proteinExistence type="predicted"/>
<evidence type="ECO:0008006" key="4">
    <source>
        <dbReference type="Google" id="ProtNLM"/>
    </source>
</evidence>
<evidence type="ECO:0000256" key="1">
    <source>
        <dbReference type="SAM" id="Phobius"/>
    </source>
</evidence>
<dbReference type="RefSeq" id="WP_249762807.1">
    <property type="nucleotide sequence ID" value="NZ_CP097320.1"/>
</dbReference>
<dbReference type="EMBL" id="CP097320">
    <property type="protein sequence ID" value="UQX09662.1"/>
    <property type="molecule type" value="Genomic_DNA"/>
</dbReference>
<keyword evidence="1" id="KW-1133">Transmembrane helix</keyword>
<name>A0ABY4QGP7_9MYCO</name>
<sequence>MSEDVGNGVNLLDFLPIMRLNTPPIVRLNTPLNTQSMVSDGFAGSVSDLGSLRVSSQFTEFNRSRGGAMQAASRSYVLAAAALAVTGAVAIAPFTLRTSQLPTRTSAVHLVDTSSVLNVPINLFDDIVNIPNNEVQALDTTADSLLDTGNWWVPSSTNIWGWGPWDSTHVAAVLSLFLPFPSLDQGLGGLDYQLDGLLAAELPESPSCAVASCAPILPPDVITGTTSTDRTIAFLDALDGQTQSGLFDHMFRVPLSELLSGYTYTAANDAGVSDAGGPVYPEFGFPLDGGTNPFEGATTLVNGLNEYPWDGVTYTLNPLQPFENFYGSLLAAPSASGVDGTGIELPTLTEFTQALQNVVAGSVIDFDPFTAGSPVCAASCDVPESMTYPAIVQDIANLDSSNTTLQTWLAEYAAGTAAAPTQSQIDETTALLQVGAYNLTPDQLGTVDADLTSINPELPALYTNLGVLTDPGYLAFTDATANATGPTTTAVFDPVYGGTDWNLVGQDLLTLLTNNETNVNALSDPSVMLAFLDPAATVTDPGAFSAGAADPSSASAVANDAVNLSALLGLSGASGISADLSAMLSQLSTELSTALSAEFGTTLSTDLATTMPSDLLSLF</sequence>
<keyword evidence="3" id="KW-1185">Reference proteome</keyword>
<dbReference type="Proteomes" id="UP001056610">
    <property type="component" value="Chromosome"/>
</dbReference>
<accession>A0ABY4QGP7</accession>
<evidence type="ECO:0000313" key="2">
    <source>
        <dbReference type="EMBL" id="UQX09662.1"/>
    </source>
</evidence>